<dbReference type="PANTHER" id="PTHR43080">
    <property type="entry name" value="CBS DOMAIN-CONTAINING PROTEIN CBSX3, MITOCHONDRIAL"/>
    <property type="match status" value="1"/>
</dbReference>
<dbReference type="SMART" id="SM00116">
    <property type="entry name" value="CBS"/>
    <property type="match status" value="2"/>
</dbReference>
<dbReference type="PROSITE" id="PS51371">
    <property type="entry name" value="CBS"/>
    <property type="match status" value="2"/>
</dbReference>
<dbReference type="InterPro" id="IPR000644">
    <property type="entry name" value="CBS_dom"/>
</dbReference>
<comment type="caution">
    <text evidence="5">The sequence shown here is derived from an EMBL/GenBank/DDBJ whole genome shotgun (WGS) entry which is preliminary data.</text>
</comment>
<dbReference type="InterPro" id="IPR046342">
    <property type="entry name" value="CBS_dom_sf"/>
</dbReference>
<name>A0A1F8F6W8_9BACT</name>
<organism evidence="5 6">
    <name type="scientific">Candidatus Yanofskybacteria bacterium RIFCSPHIGHO2_01_FULL_45_42</name>
    <dbReference type="NCBI Taxonomy" id="1802671"/>
    <lineage>
        <taxon>Bacteria</taxon>
        <taxon>Candidatus Yanofskyibacteriota</taxon>
    </lineage>
</organism>
<evidence type="ECO:0000313" key="5">
    <source>
        <dbReference type="EMBL" id="OGN08310.1"/>
    </source>
</evidence>
<keyword evidence="3" id="KW-0472">Membrane</keyword>
<feature type="domain" description="CBS" evidence="4">
    <location>
        <begin position="140"/>
        <end position="199"/>
    </location>
</feature>
<dbReference type="AlphaFoldDB" id="A0A1F8F6W8"/>
<sequence>MAGRQSAFGRRITSNGVVHKHPVLRFCGNGIMRERINFMVKVAQIRDIMTAKVLTVKDTDTLDYVAGLFEKYDYDGLPVVDSGGVLKGIITAYDMVVQSSGMHLPTLFNIMDQISVDKADKAALEGHFNKLKTVKASEIMNSNPLTVKPETLVEEAAKEFAQHHKVNPIVVVDANGKLAGVVSRYDIIRFFNEKYFNRILEATGHTNVLQGLARANVEKEVQSTVGALGQFLLVGKIRPRIWKIIAISAFIAGFIGSMALIIRIVKKSSQEGYNYKVKIAERLL</sequence>
<protein>
    <recommendedName>
        <fullName evidence="4">CBS domain-containing protein</fullName>
    </recommendedName>
</protein>
<dbReference type="EMBL" id="MGJL01000007">
    <property type="protein sequence ID" value="OGN08310.1"/>
    <property type="molecule type" value="Genomic_DNA"/>
</dbReference>
<reference evidence="5 6" key="1">
    <citation type="journal article" date="2016" name="Nat. Commun.">
        <title>Thousands of microbial genomes shed light on interconnected biogeochemical processes in an aquifer system.</title>
        <authorList>
            <person name="Anantharaman K."/>
            <person name="Brown C.T."/>
            <person name="Hug L.A."/>
            <person name="Sharon I."/>
            <person name="Castelle C.J."/>
            <person name="Probst A.J."/>
            <person name="Thomas B.C."/>
            <person name="Singh A."/>
            <person name="Wilkins M.J."/>
            <person name="Karaoz U."/>
            <person name="Brodie E.L."/>
            <person name="Williams K.H."/>
            <person name="Hubbard S.S."/>
            <person name="Banfield J.F."/>
        </authorList>
    </citation>
    <scope>NUCLEOTIDE SEQUENCE [LARGE SCALE GENOMIC DNA]</scope>
</reference>
<evidence type="ECO:0000256" key="3">
    <source>
        <dbReference type="SAM" id="Phobius"/>
    </source>
</evidence>
<evidence type="ECO:0000256" key="1">
    <source>
        <dbReference type="ARBA" id="ARBA00023122"/>
    </source>
</evidence>
<dbReference type="Gene3D" id="3.10.580.10">
    <property type="entry name" value="CBS-domain"/>
    <property type="match status" value="1"/>
</dbReference>
<dbReference type="PANTHER" id="PTHR43080:SF2">
    <property type="entry name" value="CBS DOMAIN-CONTAINING PROTEIN"/>
    <property type="match status" value="1"/>
</dbReference>
<evidence type="ECO:0000313" key="6">
    <source>
        <dbReference type="Proteomes" id="UP000178023"/>
    </source>
</evidence>
<keyword evidence="3" id="KW-0812">Transmembrane</keyword>
<proteinExistence type="predicted"/>
<dbReference type="Pfam" id="PF00571">
    <property type="entry name" value="CBS"/>
    <property type="match status" value="2"/>
</dbReference>
<dbReference type="Proteomes" id="UP000178023">
    <property type="component" value="Unassembled WGS sequence"/>
</dbReference>
<evidence type="ECO:0000259" key="4">
    <source>
        <dbReference type="PROSITE" id="PS51371"/>
    </source>
</evidence>
<dbReference type="SUPFAM" id="SSF54631">
    <property type="entry name" value="CBS-domain pair"/>
    <property type="match status" value="1"/>
</dbReference>
<keyword evidence="3" id="KW-1133">Transmembrane helix</keyword>
<keyword evidence="1 2" id="KW-0129">CBS domain</keyword>
<feature type="transmembrane region" description="Helical" evidence="3">
    <location>
        <begin position="241"/>
        <end position="262"/>
    </location>
</feature>
<accession>A0A1F8F6W8</accession>
<feature type="domain" description="CBS" evidence="4">
    <location>
        <begin position="49"/>
        <end position="106"/>
    </location>
</feature>
<evidence type="ECO:0000256" key="2">
    <source>
        <dbReference type="PROSITE-ProRule" id="PRU00703"/>
    </source>
</evidence>
<gene>
    <name evidence="5" type="ORF">A2750_00640</name>
</gene>
<dbReference type="InterPro" id="IPR051257">
    <property type="entry name" value="Diverse_CBS-Domain"/>
</dbReference>